<accession>A0A9N6WUB8</accession>
<dbReference type="InterPro" id="IPR051742">
    <property type="entry name" value="Ribosome_Assembly_uL10"/>
</dbReference>
<dbReference type="GO" id="GO:0003723">
    <property type="term" value="F:RNA binding"/>
    <property type="evidence" value="ECO:0007669"/>
    <property type="project" value="TreeGrafter"/>
</dbReference>
<proteinExistence type="inferred from homology"/>
<evidence type="ECO:0000256" key="6">
    <source>
        <dbReference type="SAM" id="MobiDB-lite"/>
    </source>
</evidence>
<comment type="function">
    <text evidence="1 5">Component of the ribosome assembly machinery. Nuclear paralog of the ribosomal protein P0, it binds pre-60S subunits at an early stage of assembly in the nucleolus, and is replaced by P0 in cytoplasmic pre-60S subunits and mature 80S ribosomes.</text>
</comment>
<dbReference type="FunFam" id="3.90.105.20:FF:000002">
    <property type="entry name" value="Ribosome assembly factor mrt4"/>
    <property type="match status" value="1"/>
</dbReference>
<dbReference type="EMBL" id="OC989092">
    <property type="protein sequence ID" value="CAG4645747.1"/>
    <property type="molecule type" value="Genomic_DNA"/>
</dbReference>
<comment type="subcellular location">
    <subcellularLocation>
        <location evidence="5">Cytoplasm</location>
    </subcellularLocation>
    <subcellularLocation>
        <location evidence="5">Nucleus</location>
        <location evidence="5">Nucleolus</location>
    </subcellularLocation>
</comment>
<dbReference type="CDD" id="cd05796">
    <property type="entry name" value="Ribosomal_P0_like"/>
    <property type="match status" value="1"/>
</dbReference>
<dbReference type="GO" id="GO:0006364">
    <property type="term" value="P:rRNA processing"/>
    <property type="evidence" value="ECO:0007669"/>
    <property type="project" value="TreeGrafter"/>
</dbReference>
<keyword evidence="5" id="KW-0690">Ribosome biogenesis</keyword>
<dbReference type="GO" id="GO:0030687">
    <property type="term" value="C:preribosome, large subunit precursor"/>
    <property type="evidence" value="ECO:0007669"/>
    <property type="project" value="TreeGrafter"/>
</dbReference>
<evidence type="ECO:0000256" key="5">
    <source>
        <dbReference type="RuleBase" id="RU364039"/>
    </source>
</evidence>
<evidence type="ECO:0000313" key="8">
    <source>
        <dbReference type="EMBL" id="CAG4645747.1"/>
    </source>
</evidence>
<comment type="similarity">
    <text evidence="2 5">Belongs to the universal ribosomal protein uL10 family.</text>
</comment>
<dbReference type="Gene3D" id="3.30.70.1730">
    <property type="match status" value="1"/>
</dbReference>
<evidence type="ECO:0000256" key="4">
    <source>
        <dbReference type="ARBA" id="ARBA00023242"/>
    </source>
</evidence>
<dbReference type="InterPro" id="IPR040637">
    <property type="entry name" value="Ribosomal_uL10-like_insert"/>
</dbReference>
<dbReference type="Pfam" id="PF17777">
    <property type="entry name" value="RL10P_insert"/>
    <property type="match status" value="1"/>
</dbReference>
<feature type="region of interest" description="Disordered" evidence="6">
    <location>
        <begin position="217"/>
        <end position="244"/>
    </location>
</feature>
<name>A0A9N6WUB8_9CRUS</name>
<feature type="domain" description="Large ribosomal subunit protein uL10-like insertion" evidence="7">
    <location>
        <begin position="125"/>
        <end position="195"/>
    </location>
</feature>
<evidence type="ECO:0000256" key="1">
    <source>
        <dbReference type="ARBA" id="ARBA00004046"/>
    </source>
</evidence>
<dbReference type="GO" id="GO:0000027">
    <property type="term" value="P:ribosomal large subunit assembly"/>
    <property type="evidence" value="ECO:0007669"/>
    <property type="project" value="InterPro"/>
</dbReference>
<dbReference type="PANTHER" id="PTHR45841:SF1">
    <property type="entry name" value="MRNA TURNOVER PROTEIN 4 HOMOLOG"/>
    <property type="match status" value="1"/>
</dbReference>
<sequence length="244" mass="27936">MPRSKRFQKVSLTQTKKKGLGMKQELVQTIRDCAGEYSHIYLFSVQNMRNAQLKQVRNKWKHSRFFLGKNRVMALALGRGAEDEVKENVSEISKRLRGQCGLLFSNEPKETILKFFEDYRESDYARAGNKATETVTLQPGPLKQFAFSMEPFLRQLGLPTTLQRGIIQLLREHTVCQEGATLTPEQARLLKLLGIHMAEFKVTVEAVWNDGEFEELVSSSDRLNTLGGEEEDKEDDDDDEEMSD</sequence>
<dbReference type="PANTHER" id="PTHR45841">
    <property type="entry name" value="MRNA TURNOVER PROTEIN 4 MRTO4"/>
    <property type="match status" value="1"/>
</dbReference>
<dbReference type="AlphaFoldDB" id="A0A9N6WUB8"/>
<keyword evidence="4 5" id="KW-0539">Nucleus</keyword>
<dbReference type="GO" id="GO:0000956">
    <property type="term" value="P:nuclear-transcribed mRNA catabolic process"/>
    <property type="evidence" value="ECO:0007669"/>
    <property type="project" value="TreeGrafter"/>
</dbReference>
<dbReference type="SUPFAM" id="SSF160369">
    <property type="entry name" value="Ribosomal protein L10-like"/>
    <property type="match status" value="1"/>
</dbReference>
<dbReference type="GO" id="GO:0005730">
    <property type="term" value="C:nucleolus"/>
    <property type="evidence" value="ECO:0007669"/>
    <property type="project" value="UniProtKB-SubCell"/>
</dbReference>
<evidence type="ECO:0000259" key="7">
    <source>
        <dbReference type="Pfam" id="PF17777"/>
    </source>
</evidence>
<dbReference type="InterPro" id="IPR001790">
    <property type="entry name" value="Ribosomal_uL10"/>
</dbReference>
<comment type="subunit">
    <text evidence="5">Associates with the pre-60S ribosomal particle.</text>
</comment>
<keyword evidence="3 5" id="KW-0963">Cytoplasm</keyword>
<reference evidence="8" key="1">
    <citation type="submission" date="2021-04" db="EMBL/GenBank/DDBJ databases">
        <authorList>
            <person name="Cornetti L."/>
        </authorList>
    </citation>
    <scope>NUCLEOTIDE SEQUENCE</scope>
</reference>
<dbReference type="InterPro" id="IPR033867">
    <property type="entry name" value="Mrt4"/>
</dbReference>
<dbReference type="Gene3D" id="3.90.105.20">
    <property type="match status" value="1"/>
</dbReference>
<dbReference type="InterPro" id="IPR043141">
    <property type="entry name" value="Ribosomal_uL10-like_sf"/>
</dbReference>
<dbReference type="FunFam" id="3.30.70.1730:FF:000005">
    <property type="entry name" value="Ribosome assembly factor mrt4"/>
    <property type="match status" value="1"/>
</dbReference>
<evidence type="ECO:0000256" key="3">
    <source>
        <dbReference type="ARBA" id="ARBA00022490"/>
    </source>
</evidence>
<dbReference type="GO" id="GO:0005737">
    <property type="term" value="C:cytoplasm"/>
    <property type="evidence" value="ECO:0007669"/>
    <property type="project" value="UniProtKB-SubCell"/>
</dbReference>
<protein>
    <recommendedName>
        <fullName evidence="5">Ribosome assembly factor mrt4</fullName>
    </recommendedName>
</protein>
<evidence type="ECO:0000256" key="2">
    <source>
        <dbReference type="ARBA" id="ARBA00008889"/>
    </source>
</evidence>
<dbReference type="InterPro" id="IPR043164">
    <property type="entry name" value="Ribosomal_uL10-like_insert_sf"/>
</dbReference>
<dbReference type="Pfam" id="PF00466">
    <property type="entry name" value="Ribosomal_L10"/>
    <property type="match status" value="1"/>
</dbReference>
<feature type="compositionally biased region" description="Acidic residues" evidence="6">
    <location>
        <begin position="228"/>
        <end position="244"/>
    </location>
</feature>
<gene>
    <name evidence="8" type="primary">EOG090X0BJA</name>
</gene>
<organism evidence="8">
    <name type="scientific">Lynceus sp. MCZ IZ 141354</name>
    <dbReference type="NCBI Taxonomy" id="1930659"/>
    <lineage>
        <taxon>Eukaryota</taxon>
        <taxon>Metazoa</taxon>
        <taxon>Ecdysozoa</taxon>
        <taxon>Arthropoda</taxon>
        <taxon>Crustacea</taxon>
        <taxon>Branchiopoda</taxon>
        <taxon>Diplostraca</taxon>
        <taxon>Laevicaudata</taxon>
        <taxon>Lynceidae</taxon>
        <taxon>Lynceus</taxon>
    </lineage>
</organism>